<protein>
    <submittedName>
        <fullName evidence="2">Uncharacterized protein</fullName>
    </submittedName>
</protein>
<reference evidence="3" key="1">
    <citation type="journal article" date="2019" name="Int. J. Syst. Evol. Microbiol.">
        <title>The Global Catalogue of Microorganisms (GCM) 10K type strain sequencing project: providing services to taxonomists for standard genome sequencing and annotation.</title>
        <authorList>
            <consortium name="The Broad Institute Genomics Platform"/>
            <consortium name="The Broad Institute Genome Sequencing Center for Infectious Disease"/>
            <person name="Wu L."/>
            <person name="Ma J."/>
        </authorList>
    </citation>
    <scope>NUCLEOTIDE SEQUENCE [LARGE SCALE GENOMIC DNA]</scope>
    <source>
        <strain evidence="3">R28</strain>
    </source>
</reference>
<feature type="transmembrane region" description="Helical" evidence="1">
    <location>
        <begin position="111"/>
        <end position="134"/>
    </location>
</feature>
<dbReference type="RefSeq" id="WP_377558182.1">
    <property type="nucleotide sequence ID" value="NZ_JBHUHQ010000019.1"/>
</dbReference>
<accession>A0ABW4W1C8</accession>
<dbReference type="EMBL" id="JBHUHQ010000019">
    <property type="protein sequence ID" value="MFD2045544.1"/>
    <property type="molecule type" value="Genomic_DNA"/>
</dbReference>
<evidence type="ECO:0000313" key="3">
    <source>
        <dbReference type="Proteomes" id="UP001597383"/>
    </source>
</evidence>
<proteinExistence type="predicted"/>
<feature type="transmembrane region" description="Helical" evidence="1">
    <location>
        <begin position="84"/>
        <end position="105"/>
    </location>
</feature>
<keyword evidence="1" id="KW-1133">Transmembrane helix</keyword>
<comment type="caution">
    <text evidence="2">The sequence shown here is derived from an EMBL/GenBank/DDBJ whole genome shotgun (WGS) entry which is preliminary data.</text>
</comment>
<feature type="transmembrane region" description="Helical" evidence="1">
    <location>
        <begin position="53"/>
        <end position="72"/>
    </location>
</feature>
<evidence type="ECO:0000256" key="1">
    <source>
        <dbReference type="SAM" id="Phobius"/>
    </source>
</evidence>
<organism evidence="2 3">
    <name type="scientific">Ornithinibacillus salinisoli</name>
    <dbReference type="NCBI Taxonomy" id="1848459"/>
    <lineage>
        <taxon>Bacteria</taxon>
        <taxon>Bacillati</taxon>
        <taxon>Bacillota</taxon>
        <taxon>Bacilli</taxon>
        <taxon>Bacillales</taxon>
        <taxon>Bacillaceae</taxon>
        <taxon>Ornithinibacillus</taxon>
    </lineage>
</organism>
<feature type="transmembrane region" description="Helical" evidence="1">
    <location>
        <begin position="146"/>
        <end position="165"/>
    </location>
</feature>
<name>A0ABW4W1C8_9BACI</name>
<keyword evidence="1" id="KW-0472">Membrane</keyword>
<dbReference type="Proteomes" id="UP001597383">
    <property type="component" value="Unassembled WGS sequence"/>
</dbReference>
<feature type="transmembrane region" description="Helical" evidence="1">
    <location>
        <begin position="30"/>
        <end position="47"/>
    </location>
</feature>
<sequence>MSMSKSLSQKGSKRDRDLDEEKIPFRESRIHLSTTLFLLIGFLISFVPSENWLLMTCNVLIALLGGVVLFFFWRIHQYYRAKYYSIVTYVMLNTLAIYFSIPIIRMTYGTVGFWICIVLLTFLVLFPYIFSELAAGTILKPSESKLGTFFLIYIVAVVLFGSILYANFQGNDNPNAFALAIFSFLLAIFFFVLAPIVLLKFEKMTQYRVYK</sequence>
<keyword evidence="1" id="KW-0812">Transmembrane</keyword>
<gene>
    <name evidence="2" type="ORF">ACFSJF_14795</name>
</gene>
<keyword evidence="3" id="KW-1185">Reference proteome</keyword>
<evidence type="ECO:0000313" key="2">
    <source>
        <dbReference type="EMBL" id="MFD2045544.1"/>
    </source>
</evidence>
<feature type="transmembrane region" description="Helical" evidence="1">
    <location>
        <begin position="177"/>
        <end position="201"/>
    </location>
</feature>